<reference evidence="1" key="1">
    <citation type="journal article" date="2022" name="Arch. Microbiol.">
        <title>Microbulbifer okhotskensis sp. nov., isolated from a deep bottom sediment of the Okhotsk Sea.</title>
        <authorList>
            <person name="Romanenko L."/>
            <person name="Kurilenko V."/>
            <person name="Otstavnykh N."/>
            <person name="Velansky P."/>
            <person name="Isaeva M."/>
            <person name="Mikhailov V."/>
        </authorList>
    </citation>
    <scope>NUCLEOTIDE SEQUENCE</scope>
    <source>
        <strain evidence="1">OS29</strain>
    </source>
</reference>
<protein>
    <submittedName>
        <fullName evidence="1">Uncharacterized protein</fullName>
    </submittedName>
</protein>
<evidence type="ECO:0000313" key="2">
    <source>
        <dbReference type="Proteomes" id="UP001139028"/>
    </source>
</evidence>
<dbReference type="EMBL" id="JALBWM010000183">
    <property type="protein sequence ID" value="MCO1336728.1"/>
    <property type="molecule type" value="Genomic_DNA"/>
</dbReference>
<sequence length="78" mass="9312">MSELRELSYKEISYIRSALEGYIGLLKLDIESEETDDDERMDLQEDLLFYEKLLYTFQKSEKQSVDLKQIQSIAIKKR</sequence>
<organism evidence="1 2">
    <name type="scientific">Microbulbifer okhotskensis</name>
    <dbReference type="NCBI Taxonomy" id="2926617"/>
    <lineage>
        <taxon>Bacteria</taxon>
        <taxon>Pseudomonadati</taxon>
        <taxon>Pseudomonadota</taxon>
        <taxon>Gammaproteobacteria</taxon>
        <taxon>Cellvibrionales</taxon>
        <taxon>Microbulbiferaceae</taxon>
        <taxon>Microbulbifer</taxon>
    </lineage>
</organism>
<comment type="caution">
    <text evidence="1">The sequence shown here is derived from an EMBL/GenBank/DDBJ whole genome shotgun (WGS) entry which is preliminary data.</text>
</comment>
<name>A0A9X2EVJ4_9GAMM</name>
<dbReference type="RefSeq" id="WP_252472607.1">
    <property type="nucleotide sequence ID" value="NZ_JALBWM010000183.1"/>
</dbReference>
<accession>A0A9X2EVJ4</accession>
<dbReference type="AlphaFoldDB" id="A0A9X2EVJ4"/>
<evidence type="ECO:0000313" key="1">
    <source>
        <dbReference type="EMBL" id="MCO1336728.1"/>
    </source>
</evidence>
<proteinExistence type="predicted"/>
<keyword evidence="2" id="KW-1185">Reference proteome</keyword>
<gene>
    <name evidence="1" type="ORF">MO867_20585</name>
</gene>
<dbReference type="Proteomes" id="UP001139028">
    <property type="component" value="Unassembled WGS sequence"/>
</dbReference>